<evidence type="ECO:0000313" key="1">
    <source>
        <dbReference type="EMBL" id="CAG8782577.1"/>
    </source>
</evidence>
<organism evidence="1 2">
    <name type="scientific">Cetraspora pellucida</name>
    <dbReference type="NCBI Taxonomy" id="1433469"/>
    <lineage>
        <taxon>Eukaryota</taxon>
        <taxon>Fungi</taxon>
        <taxon>Fungi incertae sedis</taxon>
        <taxon>Mucoromycota</taxon>
        <taxon>Glomeromycotina</taxon>
        <taxon>Glomeromycetes</taxon>
        <taxon>Diversisporales</taxon>
        <taxon>Gigasporaceae</taxon>
        <taxon>Cetraspora</taxon>
    </lineage>
</organism>
<protein>
    <submittedName>
        <fullName evidence="1">6622_t:CDS:1</fullName>
    </submittedName>
</protein>
<gene>
    <name evidence="1" type="ORF">SPELUC_LOCUS16530</name>
</gene>
<dbReference type="Proteomes" id="UP000789366">
    <property type="component" value="Unassembled WGS sequence"/>
</dbReference>
<sequence length="50" mass="6039">MARKNRNQSVSTRLKAKDIKIQELENYAEERQLQAVETVTRNWARDQEYE</sequence>
<dbReference type="EMBL" id="CAJVPW010061818">
    <property type="protein sequence ID" value="CAG8782577.1"/>
    <property type="molecule type" value="Genomic_DNA"/>
</dbReference>
<reference evidence="1" key="1">
    <citation type="submission" date="2021-06" db="EMBL/GenBank/DDBJ databases">
        <authorList>
            <person name="Kallberg Y."/>
            <person name="Tangrot J."/>
            <person name="Rosling A."/>
        </authorList>
    </citation>
    <scope>NUCLEOTIDE SEQUENCE</scope>
    <source>
        <strain evidence="1">28 12/20/2015</strain>
    </source>
</reference>
<name>A0ACA9R9C7_9GLOM</name>
<comment type="caution">
    <text evidence="1">The sequence shown here is derived from an EMBL/GenBank/DDBJ whole genome shotgun (WGS) entry which is preliminary data.</text>
</comment>
<evidence type="ECO:0000313" key="2">
    <source>
        <dbReference type="Proteomes" id="UP000789366"/>
    </source>
</evidence>
<proteinExistence type="predicted"/>
<keyword evidence="2" id="KW-1185">Reference proteome</keyword>
<accession>A0ACA9R9C7</accession>
<feature type="non-terminal residue" evidence="1">
    <location>
        <position position="50"/>
    </location>
</feature>